<dbReference type="Gene3D" id="3.10.450.50">
    <property type="match status" value="1"/>
</dbReference>
<dbReference type="InterPro" id="IPR032710">
    <property type="entry name" value="NTF2-like_dom_sf"/>
</dbReference>
<gene>
    <name evidence="1" type="ORF">GA0070558_1257</name>
</gene>
<organism evidence="1 2">
    <name type="scientific">Micromonospora haikouensis</name>
    <dbReference type="NCBI Taxonomy" id="686309"/>
    <lineage>
        <taxon>Bacteria</taxon>
        <taxon>Bacillati</taxon>
        <taxon>Actinomycetota</taxon>
        <taxon>Actinomycetes</taxon>
        <taxon>Micromonosporales</taxon>
        <taxon>Micromonosporaceae</taxon>
        <taxon>Micromonospora</taxon>
    </lineage>
</organism>
<evidence type="ECO:0008006" key="3">
    <source>
        <dbReference type="Google" id="ProtNLM"/>
    </source>
</evidence>
<dbReference type="EMBL" id="FMCW01000025">
    <property type="protein sequence ID" value="SCF07367.1"/>
    <property type="molecule type" value="Genomic_DNA"/>
</dbReference>
<dbReference type="SUPFAM" id="SSF54427">
    <property type="entry name" value="NTF2-like"/>
    <property type="match status" value="1"/>
</dbReference>
<dbReference type="Proteomes" id="UP000199375">
    <property type="component" value="Unassembled WGS sequence"/>
</dbReference>
<protein>
    <recommendedName>
        <fullName evidence="3">SnoaL-like domain-containing protein</fullName>
    </recommendedName>
</protein>
<evidence type="ECO:0000313" key="1">
    <source>
        <dbReference type="EMBL" id="SCF07367.1"/>
    </source>
</evidence>
<name>A0A1C4XG75_9ACTN</name>
<dbReference type="RefSeq" id="WP_256092091.1">
    <property type="nucleotide sequence ID" value="NZ_FMCW01000025.1"/>
</dbReference>
<reference evidence="1 2" key="1">
    <citation type="submission" date="2016-06" db="EMBL/GenBank/DDBJ databases">
        <authorList>
            <person name="Kjaerup R.B."/>
            <person name="Dalgaard T.S."/>
            <person name="Juul-Madsen H.R."/>
        </authorList>
    </citation>
    <scope>NUCLEOTIDE SEQUENCE [LARGE SCALE GENOMIC DNA]</scope>
    <source>
        <strain evidence="1 2">DSM 45626</strain>
    </source>
</reference>
<sequence>MEMRSKRATALNWDDLPAAITGFLPTHEAREADAAVGAFAADAVVTDEGRSHRGAAEIRNWLVNGGSEYTYTTEFVGAHQVGEGRFDVAQHLEGDFPGGSADLHYRFVLAGDLIARLTIEP</sequence>
<accession>A0A1C4XG75</accession>
<dbReference type="AlphaFoldDB" id="A0A1C4XG75"/>
<evidence type="ECO:0000313" key="2">
    <source>
        <dbReference type="Proteomes" id="UP000199375"/>
    </source>
</evidence>
<proteinExistence type="predicted"/>